<gene>
    <name evidence="2" type="ORF">FD03_GL000775</name>
</gene>
<organism evidence="2 3">
    <name type="scientific">Companilactobacillus nodensis DSM 19682 = JCM 14932 = NBRC 107160</name>
    <dbReference type="NCBI Taxonomy" id="1423775"/>
    <lineage>
        <taxon>Bacteria</taxon>
        <taxon>Bacillati</taxon>
        <taxon>Bacillota</taxon>
        <taxon>Bacilli</taxon>
        <taxon>Lactobacillales</taxon>
        <taxon>Lactobacillaceae</taxon>
        <taxon>Companilactobacillus</taxon>
    </lineage>
</organism>
<evidence type="ECO:0000313" key="2">
    <source>
        <dbReference type="EMBL" id="KRK81183.1"/>
    </source>
</evidence>
<protein>
    <recommendedName>
        <fullName evidence="1">PucR C-terminal helix-turn-helix domain-containing protein</fullName>
    </recommendedName>
</protein>
<comment type="caution">
    <text evidence="2">The sequence shown here is derived from an EMBL/GenBank/DDBJ whole genome shotgun (WGS) entry which is preliminary data.</text>
</comment>
<reference evidence="2 3" key="1">
    <citation type="journal article" date="2015" name="Genome Announc.">
        <title>Expanding the biotechnology potential of lactobacilli through comparative genomics of 213 strains and associated genera.</title>
        <authorList>
            <person name="Sun Z."/>
            <person name="Harris H.M."/>
            <person name="McCann A."/>
            <person name="Guo C."/>
            <person name="Argimon S."/>
            <person name="Zhang W."/>
            <person name="Yang X."/>
            <person name="Jeffery I.B."/>
            <person name="Cooney J.C."/>
            <person name="Kagawa T.F."/>
            <person name="Liu W."/>
            <person name="Song Y."/>
            <person name="Salvetti E."/>
            <person name="Wrobel A."/>
            <person name="Rasinkangas P."/>
            <person name="Parkhill J."/>
            <person name="Rea M.C."/>
            <person name="O'Sullivan O."/>
            <person name="Ritari J."/>
            <person name="Douillard F.P."/>
            <person name="Paul Ross R."/>
            <person name="Yang R."/>
            <person name="Briner A.E."/>
            <person name="Felis G.E."/>
            <person name="de Vos W.M."/>
            <person name="Barrangou R."/>
            <person name="Klaenhammer T.R."/>
            <person name="Caufield P.W."/>
            <person name="Cui Y."/>
            <person name="Zhang H."/>
            <person name="O'Toole P.W."/>
        </authorList>
    </citation>
    <scope>NUCLEOTIDE SEQUENCE [LARGE SCALE GENOMIC DNA]</scope>
    <source>
        <strain evidence="2 3">DSM 19682</strain>
    </source>
</reference>
<dbReference type="Pfam" id="PF13556">
    <property type="entry name" value="HTH_30"/>
    <property type="match status" value="1"/>
</dbReference>
<dbReference type="InterPro" id="IPR051448">
    <property type="entry name" value="CdaR-like_regulators"/>
</dbReference>
<proteinExistence type="predicted"/>
<dbReference type="Proteomes" id="UP000051248">
    <property type="component" value="Unassembled WGS sequence"/>
</dbReference>
<feature type="domain" description="PucR C-terminal helix-turn-helix" evidence="1">
    <location>
        <begin position="230"/>
        <end position="282"/>
    </location>
</feature>
<accession>A0A0R1KC45</accession>
<dbReference type="AlphaFoldDB" id="A0A0R1KC45"/>
<dbReference type="PATRIC" id="fig|1423775.4.peg.792"/>
<keyword evidence="3" id="KW-1185">Reference proteome</keyword>
<dbReference type="PANTHER" id="PTHR33744">
    <property type="entry name" value="CARBOHYDRATE DIACID REGULATOR"/>
    <property type="match status" value="1"/>
</dbReference>
<dbReference type="OrthoDB" id="9792148at2"/>
<dbReference type="STRING" id="1423775.FD03_GL000775"/>
<dbReference type="Gene3D" id="1.10.10.2840">
    <property type="entry name" value="PucR C-terminal helix-turn-helix domain"/>
    <property type="match status" value="1"/>
</dbReference>
<dbReference type="SUPFAM" id="SSF46689">
    <property type="entry name" value="Homeodomain-like"/>
    <property type="match status" value="1"/>
</dbReference>
<name>A0A0R1KC45_9LACO</name>
<dbReference type="eggNOG" id="COG2508">
    <property type="taxonomic scope" value="Bacteria"/>
</dbReference>
<dbReference type="EMBL" id="AZDZ01000001">
    <property type="protein sequence ID" value="KRK81183.1"/>
    <property type="molecule type" value="Genomic_DNA"/>
</dbReference>
<dbReference type="RefSeq" id="WP_025023366.1">
    <property type="nucleotide sequence ID" value="NZ_AZDZ01000001.1"/>
</dbReference>
<dbReference type="InterPro" id="IPR009057">
    <property type="entry name" value="Homeodomain-like_sf"/>
</dbReference>
<dbReference type="InterPro" id="IPR025736">
    <property type="entry name" value="PucR_C-HTH_dom"/>
</dbReference>
<evidence type="ECO:0000313" key="3">
    <source>
        <dbReference type="Proteomes" id="UP000051248"/>
    </source>
</evidence>
<dbReference type="InterPro" id="IPR042070">
    <property type="entry name" value="PucR_C-HTH_sf"/>
</dbReference>
<sequence length="284" mass="33141">MVIDQLLKMYPSAKVISVPNWKDKSIINYRIADEWVSIEKNELDDRQVELLELLSDHNEDEITNDWWQFLNQRSNDIPLVSKQTVKIKIIQFHTSKLESRDLSQQWIRAFSSFFNKVIDTFWVTSEYGILILSDSEISLDNTELISMIQLIDEDFGTKTEAYVGQTWALNEELPEIFELEKCIFEQNDGDAVSNLSSDVISFMFNQKLASEKLFIVLKNTITSNSEYIAMIRSLYLNQNNIAKTAKDLYVHRNTLLYRIDKFNRETGLNLKSMDDLVLCHLLLC</sequence>
<evidence type="ECO:0000259" key="1">
    <source>
        <dbReference type="Pfam" id="PF13556"/>
    </source>
</evidence>
<dbReference type="PANTHER" id="PTHR33744:SF15">
    <property type="entry name" value="CARBOHYDRATE DIACID REGULATOR"/>
    <property type="match status" value="1"/>
</dbReference>